<gene>
    <name evidence="1" type="ORF">UT61_C0068G0007</name>
</gene>
<organism evidence="1 2">
    <name type="scientific">Candidatus Woesebacteria bacterium GW2011_GWA1_39_8</name>
    <dbReference type="NCBI Taxonomy" id="1618552"/>
    <lineage>
        <taxon>Bacteria</taxon>
        <taxon>Candidatus Woeseibacteriota</taxon>
    </lineage>
</organism>
<comment type="caution">
    <text evidence="1">The sequence shown here is derived from an EMBL/GenBank/DDBJ whole genome shotgun (WGS) entry which is preliminary data.</text>
</comment>
<dbReference type="AlphaFoldDB" id="A0A0G0PHV2"/>
<evidence type="ECO:0000313" key="1">
    <source>
        <dbReference type="EMBL" id="KKR27729.1"/>
    </source>
</evidence>
<sequence length="50" mass="5305">MKQLILFLVLLLIVAGLGFILGVKSGDIGNIHLQNPTPSEISVTPYVGSQ</sequence>
<reference evidence="1 2" key="1">
    <citation type="journal article" date="2015" name="Nature">
        <title>rRNA introns, odd ribosomes, and small enigmatic genomes across a large radiation of phyla.</title>
        <authorList>
            <person name="Brown C.T."/>
            <person name="Hug L.A."/>
            <person name="Thomas B.C."/>
            <person name="Sharon I."/>
            <person name="Castelle C.J."/>
            <person name="Singh A."/>
            <person name="Wilkins M.J."/>
            <person name="Williams K.H."/>
            <person name="Banfield J.F."/>
        </authorList>
    </citation>
    <scope>NUCLEOTIDE SEQUENCE [LARGE SCALE GENOMIC DNA]</scope>
</reference>
<protein>
    <submittedName>
        <fullName evidence="1">Uncharacterized protein</fullName>
    </submittedName>
</protein>
<name>A0A0G0PHV2_9BACT</name>
<dbReference type="Proteomes" id="UP000034793">
    <property type="component" value="Unassembled WGS sequence"/>
</dbReference>
<accession>A0A0G0PHV2</accession>
<proteinExistence type="predicted"/>
<dbReference type="EMBL" id="LBXL01000068">
    <property type="protein sequence ID" value="KKR27729.1"/>
    <property type="molecule type" value="Genomic_DNA"/>
</dbReference>
<evidence type="ECO:0000313" key="2">
    <source>
        <dbReference type="Proteomes" id="UP000034793"/>
    </source>
</evidence>